<comment type="caution">
    <text evidence="6">The sequence shown here is derived from an EMBL/GenBank/DDBJ whole genome shotgun (WGS) entry which is preliminary data.</text>
</comment>
<dbReference type="GO" id="GO:0016846">
    <property type="term" value="F:carbon-sulfur lyase activity"/>
    <property type="evidence" value="ECO:0007669"/>
    <property type="project" value="InterPro"/>
</dbReference>
<keyword evidence="2" id="KW-0479">Metal-binding</keyword>
<accession>A0A8H6SY18</accession>
<dbReference type="Gene3D" id="3.90.1590.10">
    <property type="entry name" value="glutathione-dependent formaldehyde- activating enzyme (gfa)"/>
    <property type="match status" value="1"/>
</dbReference>
<dbReference type="InterPro" id="IPR011057">
    <property type="entry name" value="Mss4-like_sf"/>
</dbReference>
<gene>
    <name evidence="6" type="ORF">MIND_00518200</name>
</gene>
<dbReference type="GeneID" id="59344488"/>
<dbReference type="PROSITE" id="PS51891">
    <property type="entry name" value="CENP_V_GFA"/>
    <property type="match status" value="1"/>
</dbReference>
<dbReference type="RefSeq" id="XP_037222264.1">
    <property type="nucleotide sequence ID" value="XM_037361972.1"/>
</dbReference>
<keyword evidence="7" id="KW-1185">Reference proteome</keyword>
<dbReference type="GO" id="GO:0046872">
    <property type="term" value="F:metal ion binding"/>
    <property type="evidence" value="ECO:0007669"/>
    <property type="project" value="UniProtKB-KW"/>
</dbReference>
<reference evidence="6" key="1">
    <citation type="submission" date="2020-05" db="EMBL/GenBank/DDBJ databases">
        <title>Mycena genomes resolve the evolution of fungal bioluminescence.</title>
        <authorList>
            <person name="Tsai I.J."/>
        </authorList>
    </citation>
    <scope>NUCLEOTIDE SEQUENCE</scope>
    <source>
        <strain evidence="6">171206Taipei</strain>
    </source>
</reference>
<evidence type="ECO:0000259" key="5">
    <source>
        <dbReference type="PROSITE" id="PS51891"/>
    </source>
</evidence>
<proteinExistence type="inferred from homology"/>
<dbReference type="SUPFAM" id="SSF51316">
    <property type="entry name" value="Mss4-like"/>
    <property type="match status" value="1"/>
</dbReference>
<dbReference type="PANTHER" id="PTHR33337:SF40">
    <property type="entry name" value="CENP-V_GFA DOMAIN-CONTAINING PROTEIN-RELATED"/>
    <property type="match status" value="1"/>
</dbReference>
<protein>
    <submittedName>
        <fullName evidence="6">GFA domain-containing protein</fullName>
    </submittedName>
</protein>
<dbReference type="PANTHER" id="PTHR33337">
    <property type="entry name" value="GFA DOMAIN-CONTAINING PROTEIN"/>
    <property type="match status" value="1"/>
</dbReference>
<evidence type="ECO:0000256" key="1">
    <source>
        <dbReference type="ARBA" id="ARBA00005495"/>
    </source>
</evidence>
<evidence type="ECO:0000256" key="3">
    <source>
        <dbReference type="ARBA" id="ARBA00022833"/>
    </source>
</evidence>
<feature type="domain" description="CENP-V/GFA" evidence="5">
    <location>
        <begin position="8"/>
        <end position="129"/>
    </location>
</feature>
<evidence type="ECO:0000313" key="7">
    <source>
        <dbReference type="Proteomes" id="UP000636479"/>
    </source>
</evidence>
<dbReference type="Proteomes" id="UP000636479">
    <property type="component" value="Unassembled WGS sequence"/>
</dbReference>
<dbReference type="InterPro" id="IPR006913">
    <property type="entry name" value="CENP-V/GFA"/>
</dbReference>
<dbReference type="Pfam" id="PF04828">
    <property type="entry name" value="GFA"/>
    <property type="match status" value="1"/>
</dbReference>
<evidence type="ECO:0000256" key="4">
    <source>
        <dbReference type="ARBA" id="ARBA00023239"/>
    </source>
</evidence>
<evidence type="ECO:0000313" key="6">
    <source>
        <dbReference type="EMBL" id="KAF7307245.1"/>
    </source>
</evidence>
<keyword evidence="3" id="KW-0862">Zinc</keyword>
<dbReference type="EMBL" id="JACAZF010000004">
    <property type="protein sequence ID" value="KAF7307245.1"/>
    <property type="molecule type" value="Genomic_DNA"/>
</dbReference>
<organism evidence="6 7">
    <name type="scientific">Mycena indigotica</name>
    <dbReference type="NCBI Taxonomy" id="2126181"/>
    <lineage>
        <taxon>Eukaryota</taxon>
        <taxon>Fungi</taxon>
        <taxon>Dikarya</taxon>
        <taxon>Basidiomycota</taxon>
        <taxon>Agaricomycotina</taxon>
        <taxon>Agaricomycetes</taxon>
        <taxon>Agaricomycetidae</taxon>
        <taxon>Agaricales</taxon>
        <taxon>Marasmiineae</taxon>
        <taxon>Mycenaceae</taxon>
        <taxon>Mycena</taxon>
    </lineage>
</organism>
<keyword evidence="4" id="KW-0456">Lyase</keyword>
<dbReference type="OrthoDB" id="9970124at2759"/>
<evidence type="ECO:0000256" key="2">
    <source>
        <dbReference type="ARBA" id="ARBA00022723"/>
    </source>
</evidence>
<name>A0A8H6SY18_9AGAR</name>
<dbReference type="AlphaFoldDB" id="A0A8H6SY18"/>
<comment type="similarity">
    <text evidence="1">Belongs to the Gfa family.</text>
</comment>
<sequence length="153" mass="17204">MAAQLIVHNGSCLCGAVSFRLEGKPLFSLFCHCTRCQRADGAVFVATMHFSSAAFSWTYNGEDVKPLVEDMGDLTLYRCEKCRSCAATRMGPVDSNDNWAIRGSHLERDEQGKIIDFESVKPTCHIFYDTRIVDIADDLPKWEGFANRSKRLD</sequence>